<proteinExistence type="predicted"/>
<protein>
    <submittedName>
        <fullName evidence="1">Uncharacterized protein</fullName>
    </submittedName>
</protein>
<gene>
    <name evidence="1" type="ORF">C5167_006341</name>
</gene>
<accession>A0A4Y7JHB7</accession>
<dbReference type="Gramene" id="RZC59045">
    <property type="protein sequence ID" value="RZC59045"/>
    <property type="gene ID" value="C5167_006341"/>
</dbReference>
<name>A0A4Y7JHB7_PAPSO</name>
<evidence type="ECO:0000313" key="2">
    <source>
        <dbReference type="Proteomes" id="UP000316621"/>
    </source>
</evidence>
<dbReference type="AlphaFoldDB" id="A0A4Y7JHB7"/>
<dbReference type="Proteomes" id="UP000316621">
    <property type="component" value="Chromosome 4"/>
</dbReference>
<dbReference type="EMBL" id="CM010718">
    <property type="protein sequence ID" value="RZC59045.1"/>
    <property type="molecule type" value="Genomic_DNA"/>
</dbReference>
<evidence type="ECO:0000313" key="1">
    <source>
        <dbReference type="EMBL" id="RZC59045.1"/>
    </source>
</evidence>
<keyword evidence="2" id="KW-1185">Reference proteome</keyword>
<sequence>MTMEMFYGLPRQVRDQLVETQRNAETFFNMLIQKERLLVALYLRLIVSDKINLGIAGKMAILVHGGQACNISLELLLHKSYESTNHRGFGEAL</sequence>
<organism evidence="1 2">
    <name type="scientific">Papaver somniferum</name>
    <name type="common">Opium poppy</name>
    <dbReference type="NCBI Taxonomy" id="3469"/>
    <lineage>
        <taxon>Eukaryota</taxon>
        <taxon>Viridiplantae</taxon>
        <taxon>Streptophyta</taxon>
        <taxon>Embryophyta</taxon>
        <taxon>Tracheophyta</taxon>
        <taxon>Spermatophyta</taxon>
        <taxon>Magnoliopsida</taxon>
        <taxon>Ranunculales</taxon>
        <taxon>Papaveraceae</taxon>
        <taxon>Papaveroideae</taxon>
        <taxon>Papaver</taxon>
    </lineage>
</organism>
<reference evidence="1 2" key="1">
    <citation type="journal article" date="2018" name="Science">
        <title>The opium poppy genome and morphinan production.</title>
        <authorList>
            <person name="Guo L."/>
            <person name="Winzer T."/>
            <person name="Yang X."/>
            <person name="Li Y."/>
            <person name="Ning Z."/>
            <person name="He Z."/>
            <person name="Teodor R."/>
            <person name="Lu Y."/>
            <person name="Bowser T.A."/>
            <person name="Graham I.A."/>
            <person name="Ye K."/>
        </authorList>
    </citation>
    <scope>NUCLEOTIDE SEQUENCE [LARGE SCALE GENOMIC DNA]</scope>
    <source>
        <strain evidence="2">cv. HN1</strain>
        <tissue evidence="1">Leaves</tissue>
    </source>
</reference>